<dbReference type="InterPro" id="IPR045014">
    <property type="entry name" value="TM41A/B"/>
</dbReference>
<sequence>MLFLRLTPTLPNTFINLASPIVDVPYHIFFLATIIGLIPAGLSLSGVVPRTGIPTTALKTKCSRSVAFPIFAPSMSFKPTTTSSPPSISPGLTSIPTSPPSKTPLTKNSSSSKPPNPQILLLLYPKTPVHQPSISETTRPFFFFMSDTKGPVFFVEFTHPDSRRPVFVIVDIGPDNGRHQNTNPNNKGPTLFIKYSSSRQPCANAIKPLCETTPSSSFMPCSSAPHSIRSLLNLLQLRARTSSPLSPITFLVCP</sequence>
<dbReference type="GO" id="GO:0016020">
    <property type="term" value="C:membrane"/>
    <property type="evidence" value="ECO:0007669"/>
    <property type="project" value="UniProtKB-SubCell"/>
</dbReference>
<reference evidence="7 8" key="1">
    <citation type="submission" date="2020-05" db="EMBL/GenBank/DDBJ databases">
        <authorList>
            <person name="Campoy J."/>
            <person name="Schneeberger K."/>
            <person name="Spophaly S."/>
        </authorList>
    </citation>
    <scope>NUCLEOTIDE SEQUENCE [LARGE SCALE GENOMIC DNA]</scope>
    <source>
        <strain evidence="7">PruArmRojPasFocal</strain>
    </source>
</reference>
<evidence type="ECO:0000313" key="7">
    <source>
        <dbReference type="EMBL" id="CAB4268836.1"/>
    </source>
</evidence>
<feature type="transmembrane region" description="Helical" evidence="6">
    <location>
        <begin position="26"/>
        <end position="48"/>
    </location>
</feature>
<feature type="compositionally biased region" description="Low complexity" evidence="5">
    <location>
        <begin position="78"/>
        <end position="96"/>
    </location>
</feature>
<dbReference type="PANTHER" id="PTHR43220:SF7">
    <property type="entry name" value="SNARE ASSOCIATED GOLGI PROTEIN FAMILY"/>
    <property type="match status" value="1"/>
</dbReference>
<keyword evidence="4 6" id="KW-0472">Membrane</keyword>
<dbReference type="PANTHER" id="PTHR43220">
    <property type="match status" value="1"/>
</dbReference>
<evidence type="ECO:0000256" key="6">
    <source>
        <dbReference type="SAM" id="Phobius"/>
    </source>
</evidence>
<evidence type="ECO:0000313" key="8">
    <source>
        <dbReference type="Proteomes" id="UP000507222"/>
    </source>
</evidence>
<dbReference type="GO" id="GO:0000045">
    <property type="term" value="P:autophagosome assembly"/>
    <property type="evidence" value="ECO:0007669"/>
    <property type="project" value="TreeGrafter"/>
</dbReference>
<dbReference type="EMBL" id="CAEKDK010000002">
    <property type="protein sequence ID" value="CAB4268836.1"/>
    <property type="molecule type" value="Genomic_DNA"/>
</dbReference>
<organism evidence="7 8">
    <name type="scientific">Prunus armeniaca</name>
    <name type="common">Apricot</name>
    <name type="synonym">Armeniaca vulgaris</name>
    <dbReference type="NCBI Taxonomy" id="36596"/>
    <lineage>
        <taxon>Eukaryota</taxon>
        <taxon>Viridiplantae</taxon>
        <taxon>Streptophyta</taxon>
        <taxon>Embryophyta</taxon>
        <taxon>Tracheophyta</taxon>
        <taxon>Spermatophyta</taxon>
        <taxon>Magnoliopsida</taxon>
        <taxon>eudicotyledons</taxon>
        <taxon>Gunneridae</taxon>
        <taxon>Pentapetalae</taxon>
        <taxon>rosids</taxon>
        <taxon>fabids</taxon>
        <taxon>Rosales</taxon>
        <taxon>Rosaceae</taxon>
        <taxon>Amygdaloideae</taxon>
        <taxon>Amygdaleae</taxon>
        <taxon>Prunus</taxon>
    </lineage>
</organism>
<keyword evidence="3 6" id="KW-1133">Transmembrane helix</keyword>
<evidence type="ECO:0000256" key="2">
    <source>
        <dbReference type="ARBA" id="ARBA00022692"/>
    </source>
</evidence>
<evidence type="ECO:0000256" key="4">
    <source>
        <dbReference type="ARBA" id="ARBA00023136"/>
    </source>
</evidence>
<evidence type="ECO:0000256" key="5">
    <source>
        <dbReference type="SAM" id="MobiDB-lite"/>
    </source>
</evidence>
<evidence type="ECO:0000256" key="1">
    <source>
        <dbReference type="ARBA" id="ARBA00004141"/>
    </source>
</evidence>
<dbReference type="AlphaFoldDB" id="A0A6J5TXL0"/>
<feature type="region of interest" description="Disordered" evidence="5">
    <location>
        <begin position="78"/>
        <end position="114"/>
    </location>
</feature>
<evidence type="ECO:0000256" key="3">
    <source>
        <dbReference type="ARBA" id="ARBA00022989"/>
    </source>
</evidence>
<protein>
    <submittedName>
        <fullName evidence="7">Uncharacterized protein</fullName>
    </submittedName>
</protein>
<dbReference type="Proteomes" id="UP000507222">
    <property type="component" value="Unassembled WGS sequence"/>
</dbReference>
<accession>A0A6J5TXL0</accession>
<comment type="subcellular location">
    <subcellularLocation>
        <location evidence="1">Membrane</location>
        <topology evidence="1">Multi-pass membrane protein</topology>
    </subcellularLocation>
</comment>
<name>A0A6J5TXL0_PRUAR</name>
<feature type="compositionally biased region" description="Low complexity" evidence="5">
    <location>
        <begin position="103"/>
        <end position="113"/>
    </location>
</feature>
<gene>
    <name evidence="7" type="ORF">CURHAP_LOCUS13297</name>
</gene>
<keyword evidence="2 6" id="KW-0812">Transmembrane</keyword>
<proteinExistence type="predicted"/>